<keyword evidence="1" id="KW-0472">Membrane</keyword>
<feature type="transmembrane region" description="Helical" evidence="1">
    <location>
        <begin position="114"/>
        <end position="135"/>
    </location>
</feature>
<feature type="transmembrane region" description="Helical" evidence="1">
    <location>
        <begin position="191"/>
        <end position="213"/>
    </location>
</feature>
<proteinExistence type="predicted"/>
<feature type="transmembrane region" description="Helical" evidence="1">
    <location>
        <begin position="261"/>
        <end position="284"/>
    </location>
</feature>
<evidence type="ECO:0000256" key="1">
    <source>
        <dbReference type="SAM" id="Phobius"/>
    </source>
</evidence>
<sequence>MAFYDRNEQHQYFLEQSRYEIATAVLYGISFLAGLAVCVLAFIKLRGGSLGHGFATWLRLACIFFTLSCMLGMCANALSSPLVHQAGTGEQEYSLDRLFKQNEAAQYMRLIASWFHHVTQGILFIAIVTFCAATSATTGSKVWLVVVYVLGSVLNGLAAAMFALGVKQNRNNFDNKFATISLFLTLRDVTLAFDCIMAAAALFAAGFAVSRLSKSMHINDKPAKLAALASILLLLSALYQLSVLVNYSWVNPPHFGVPNYLSILGMIFDTWALLGATALVFVAGKNWAEGGSMKQQKGSVA</sequence>
<dbReference type="AlphaFoldDB" id="A0A9W8UI59"/>
<dbReference type="RefSeq" id="XP_056050446.1">
    <property type="nucleotide sequence ID" value="XM_056193404.1"/>
</dbReference>
<comment type="caution">
    <text evidence="2">The sequence shown here is derived from an EMBL/GenBank/DDBJ whole genome shotgun (WGS) entry which is preliminary data.</text>
</comment>
<name>A0A9W8UI59_AKAMU</name>
<gene>
    <name evidence="2" type="ORF">LMH87_002018</name>
</gene>
<accession>A0A9W8UI59</accession>
<dbReference type="KEGG" id="amus:LMH87_002018"/>
<protein>
    <submittedName>
        <fullName evidence="2">Uncharacterized protein</fullName>
    </submittedName>
</protein>
<keyword evidence="3" id="KW-1185">Reference proteome</keyword>
<keyword evidence="1" id="KW-1133">Transmembrane helix</keyword>
<dbReference type="Proteomes" id="UP001144673">
    <property type="component" value="Chromosome 3"/>
</dbReference>
<feature type="transmembrane region" description="Helical" evidence="1">
    <location>
        <begin position="225"/>
        <end position="249"/>
    </location>
</feature>
<dbReference type="EMBL" id="JAJHUN010000010">
    <property type="protein sequence ID" value="KAJ4147505.1"/>
    <property type="molecule type" value="Genomic_DNA"/>
</dbReference>
<dbReference type="GeneID" id="80889177"/>
<evidence type="ECO:0000313" key="2">
    <source>
        <dbReference type="EMBL" id="KAJ4147505.1"/>
    </source>
</evidence>
<reference evidence="2" key="1">
    <citation type="journal article" date="2023" name="Access Microbiol">
        <title>De-novo genome assembly for Akanthomyces muscarius, a biocontrol agent of insect agricultural pests.</title>
        <authorList>
            <person name="Erdos Z."/>
            <person name="Studholme D.J."/>
            <person name="Raymond B."/>
            <person name="Sharma M."/>
        </authorList>
    </citation>
    <scope>NUCLEOTIDE SEQUENCE</scope>
    <source>
        <strain evidence="2">Ve6</strain>
    </source>
</reference>
<organism evidence="2 3">
    <name type="scientific">Akanthomyces muscarius</name>
    <name type="common">Entomopathogenic fungus</name>
    <name type="synonym">Lecanicillium muscarium</name>
    <dbReference type="NCBI Taxonomy" id="2231603"/>
    <lineage>
        <taxon>Eukaryota</taxon>
        <taxon>Fungi</taxon>
        <taxon>Dikarya</taxon>
        <taxon>Ascomycota</taxon>
        <taxon>Pezizomycotina</taxon>
        <taxon>Sordariomycetes</taxon>
        <taxon>Hypocreomycetidae</taxon>
        <taxon>Hypocreales</taxon>
        <taxon>Cordycipitaceae</taxon>
        <taxon>Akanthomyces</taxon>
    </lineage>
</organism>
<feature type="transmembrane region" description="Helical" evidence="1">
    <location>
        <begin position="142"/>
        <end position="166"/>
    </location>
</feature>
<feature type="transmembrane region" description="Helical" evidence="1">
    <location>
        <begin position="24"/>
        <end position="45"/>
    </location>
</feature>
<evidence type="ECO:0000313" key="3">
    <source>
        <dbReference type="Proteomes" id="UP001144673"/>
    </source>
</evidence>
<keyword evidence="1" id="KW-0812">Transmembrane</keyword>